<protein>
    <submittedName>
        <fullName evidence="3">DNA topoisomerase III, putative</fullName>
    </submittedName>
</protein>
<dbReference type="Proteomes" id="UP001057455">
    <property type="component" value="Unassembled WGS sequence"/>
</dbReference>
<sequence>MATSSGCTTSSSGSSGSSTGTCPEPGCDTRCSKHNGAYGCCLFKGKTCDKNGNHKSGDESCKNTETTKTDDKGVVDSVCKGLLYKVFQVTPRNPKCLGEALACALACRPCHPLPVDEILQITWESADPYAWRQVIMPVVIMVFVSGLLLIIASNIVSELLRYTFFAKFVILMIDYYYSYYARFEELVREVCGSSVDLVFFVGQWFLNIHEYPAMLRGGVPLNR</sequence>
<proteinExistence type="predicted"/>
<feature type="transmembrane region" description="Helical" evidence="2">
    <location>
        <begin position="159"/>
        <end position="177"/>
    </location>
</feature>
<dbReference type="EMBL" id="BLIY01000008">
    <property type="protein sequence ID" value="GFE53925.1"/>
    <property type="molecule type" value="Genomic_DNA"/>
</dbReference>
<reference evidence="3" key="1">
    <citation type="submission" date="2019-12" db="EMBL/GenBank/DDBJ databases">
        <title>Genome sequence of Babesia ovis.</title>
        <authorList>
            <person name="Yamagishi J."/>
            <person name="Sevinc F."/>
            <person name="Xuan X."/>
        </authorList>
    </citation>
    <scope>NUCLEOTIDE SEQUENCE</scope>
    <source>
        <strain evidence="3">Selcuk</strain>
    </source>
</reference>
<gene>
    <name evidence="3" type="ORF">BaOVIS_013290</name>
</gene>
<evidence type="ECO:0000313" key="3">
    <source>
        <dbReference type="EMBL" id="GFE53925.1"/>
    </source>
</evidence>
<keyword evidence="4" id="KW-1185">Reference proteome</keyword>
<accession>A0A9W5WUF4</accession>
<keyword evidence="2" id="KW-0472">Membrane</keyword>
<evidence type="ECO:0000256" key="1">
    <source>
        <dbReference type="SAM" id="MobiDB-lite"/>
    </source>
</evidence>
<feature type="transmembrane region" description="Helical" evidence="2">
    <location>
        <begin position="134"/>
        <end position="153"/>
    </location>
</feature>
<evidence type="ECO:0000256" key="2">
    <source>
        <dbReference type="SAM" id="Phobius"/>
    </source>
</evidence>
<name>A0A9W5WUF4_BABOV</name>
<feature type="compositionally biased region" description="Low complexity" evidence="1">
    <location>
        <begin position="1"/>
        <end position="22"/>
    </location>
</feature>
<keyword evidence="2" id="KW-0812">Transmembrane</keyword>
<organism evidence="3 4">
    <name type="scientific">Babesia ovis</name>
    <dbReference type="NCBI Taxonomy" id="5869"/>
    <lineage>
        <taxon>Eukaryota</taxon>
        <taxon>Sar</taxon>
        <taxon>Alveolata</taxon>
        <taxon>Apicomplexa</taxon>
        <taxon>Aconoidasida</taxon>
        <taxon>Piroplasmida</taxon>
        <taxon>Babesiidae</taxon>
        <taxon>Babesia</taxon>
    </lineage>
</organism>
<feature type="region of interest" description="Disordered" evidence="1">
    <location>
        <begin position="1"/>
        <end position="24"/>
    </location>
</feature>
<keyword evidence="2" id="KW-1133">Transmembrane helix</keyword>
<comment type="caution">
    <text evidence="3">The sequence shown here is derived from an EMBL/GenBank/DDBJ whole genome shotgun (WGS) entry which is preliminary data.</text>
</comment>
<evidence type="ECO:0000313" key="4">
    <source>
        <dbReference type="Proteomes" id="UP001057455"/>
    </source>
</evidence>
<dbReference type="AlphaFoldDB" id="A0A9W5WUF4"/>